<name>A0A660SBE4_UNCT6</name>
<sequence>MKNVAVVGYGYWGPNILRVLMSNDSVQVKYLCELDSSKLSLAKSKYPDLSFTRDFDTVLNDSEIDAVFIVTPIFSHYELAKKALQKGKDVFVEKPLTGSAETTEDLIKIAEKNEKILMVGHTFEFSPPVMETKKIIDSGDLGDIYFITSSRVNLGIHRKDMSVIWDLAPHDFSMMFSWLDESPSEILTLGRDSIFKGNLDIAFMNIKFPSGIIANVEVSWLSPVKMRKTVIVGSKKMLVYDDTESVEKIKIYDKGVDFKEPEDFGEYQLTYRSGSIISPKLPNKEPLKIEIAHFIDCITNRTTPKTDGYSALRVIKAIEAAEKSAQEGKYIKI</sequence>
<dbReference type="InterPro" id="IPR051450">
    <property type="entry name" value="Gfo/Idh/MocA_Oxidoreductases"/>
</dbReference>
<dbReference type="SUPFAM" id="SSF55347">
    <property type="entry name" value="Glyceraldehyde-3-phosphate dehydrogenase-like, C-terminal domain"/>
    <property type="match status" value="1"/>
</dbReference>
<dbReference type="SUPFAM" id="SSF51735">
    <property type="entry name" value="NAD(P)-binding Rossmann-fold domains"/>
    <property type="match status" value="1"/>
</dbReference>
<gene>
    <name evidence="3" type="ORF">DRP44_00710</name>
</gene>
<accession>A0A660SBE4</accession>
<dbReference type="Gene3D" id="3.40.50.720">
    <property type="entry name" value="NAD(P)-binding Rossmann-like Domain"/>
    <property type="match status" value="1"/>
</dbReference>
<dbReference type="Pfam" id="PF01408">
    <property type="entry name" value="GFO_IDH_MocA"/>
    <property type="match status" value="1"/>
</dbReference>
<dbReference type="Proteomes" id="UP000282321">
    <property type="component" value="Unassembled WGS sequence"/>
</dbReference>
<dbReference type="PANTHER" id="PTHR43377">
    <property type="entry name" value="BILIVERDIN REDUCTASE A"/>
    <property type="match status" value="1"/>
</dbReference>
<evidence type="ECO:0000259" key="2">
    <source>
        <dbReference type="Pfam" id="PF02894"/>
    </source>
</evidence>
<organism evidence="3 4">
    <name type="scientific">candidate division TA06 bacterium</name>
    <dbReference type="NCBI Taxonomy" id="2250710"/>
    <lineage>
        <taxon>Bacteria</taxon>
        <taxon>Bacteria division TA06</taxon>
    </lineage>
</organism>
<dbReference type="Gene3D" id="3.30.360.10">
    <property type="entry name" value="Dihydrodipicolinate Reductase, domain 2"/>
    <property type="match status" value="1"/>
</dbReference>
<protein>
    <submittedName>
        <fullName evidence="3">Gfo/Idh/MocA family oxidoreductase</fullName>
    </submittedName>
</protein>
<reference evidence="3 4" key="1">
    <citation type="submission" date="2018-06" db="EMBL/GenBank/DDBJ databases">
        <title>Extensive metabolic versatility and redundancy in microbially diverse, dynamic hydrothermal sediments.</title>
        <authorList>
            <person name="Dombrowski N."/>
            <person name="Teske A."/>
            <person name="Baker B.J."/>
        </authorList>
    </citation>
    <scope>NUCLEOTIDE SEQUENCE [LARGE SCALE GENOMIC DNA]</scope>
    <source>
        <strain evidence="3">B35_G9</strain>
    </source>
</reference>
<dbReference type="InterPro" id="IPR004104">
    <property type="entry name" value="Gfo/Idh/MocA-like_OxRdtase_C"/>
</dbReference>
<feature type="domain" description="Gfo/Idh/MocA-like oxidoreductase N-terminal" evidence="1">
    <location>
        <begin position="3"/>
        <end position="121"/>
    </location>
</feature>
<dbReference type="InterPro" id="IPR036291">
    <property type="entry name" value="NAD(P)-bd_dom_sf"/>
</dbReference>
<dbReference type="Pfam" id="PF02894">
    <property type="entry name" value="GFO_IDH_MocA_C"/>
    <property type="match status" value="1"/>
</dbReference>
<dbReference type="GO" id="GO:0000166">
    <property type="term" value="F:nucleotide binding"/>
    <property type="evidence" value="ECO:0007669"/>
    <property type="project" value="InterPro"/>
</dbReference>
<dbReference type="InterPro" id="IPR000683">
    <property type="entry name" value="Gfo/Idh/MocA-like_OxRdtase_N"/>
</dbReference>
<evidence type="ECO:0000259" key="1">
    <source>
        <dbReference type="Pfam" id="PF01408"/>
    </source>
</evidence>
<dbReference type="EMBL" id="QNBC01000004">
    <property type="protein sequence ID" value="RKX68059.1"/>
    <property type="molecule type" value="Genomic_DNA"/>
</dbReference>
<dbReference type="PANTHER" id="PTHR43377:SF6">
    <property type="entry name" value="GFO_IDH_MOCA-LIKE OXIDOREDUCTASE N-TERMINAL DOMAIN-CONTAINING PROTEIN"/>
    <property type="match status" value="1"/>
</dbReference>
<dbReference type="AlphaFoldDB" id="A0A660SBE4"/>
<evidence type="ECO:0000313" key="4">
    <source>
        <dbReference type="Proteomes" id="UP000282321"/>
    </source>
</evidence>
<comment type="caution">
    <text evidence="3">The sequence shown here is derived from an EMBL/GenBank/DDBJ whole genome shotgun (WGS) entry which is preliminary data.</text>
</comment>
<feature type="domain" description="Gfo/Idh/MocA-like oxidoreductase C-terminal" evidence="2">
    <location>
        <begin position="133"/>
        <end position="333"/>
    </location>
</feature>
<evidence type="ECO:0000313" key="3">
    <source>
        <dbReference type="EMBL" id="RKX68059.1"/>
    </source>
</evidence>
<proteinExistence type="predicted"/>